<evidence type="ECO:0000256" key="1">
    <source>
        <dbReference type="SAM" id="MobiDB-lite"/>
    </source>
</evidence>
<organism evidence="2">
    <name type="scientific">Arundo donax</name>
    <name type="common">Giant reed</name>
    <name type="synonym">Donax arundinaceus</name>
    <dbReference type="NCBI Taxonomy" id="35708"/>
    <lineage>
        <taxon>Eukaryota</taxon>
        <taxon>Viridiplantae</taxon>
        <taxon>Streptophyta</taxon>
        <taxon>Embryophyta</taxon>
        <taxon>Tracheophyta</taxon>
        <taxon>Spermatophyta</taxon>
        <taxon>Magnoliopsida</taxon>
        <taxon>Liliopsida</taxon>
        <taxon>Poales</taxon>
        <taxon>Poaceae</taxon>
        <taxon>PACMAD clade</taxon>
        <taxon>Arundinoideae</taxon>
        <taxon>Arundineae</taxon>
        <taxon>Arundo</taxon>
    </lineage>
</organism>
<feature type="region of interest" description="Disordered" evidence="1">
    <location>
        <begin position="82"/>
        <end position="101"/>
    </location>
</feature>
<feature type="compositionally biased region" description="Polar residues" evidence="1">
    <location>
        <begin position="11"/>
        <end position="22"/>
    </location>
</feature>
<proteinExistence type="predicted"/>
<protein>
    <submittedName>
        <fullName evidence="2">Uncharacterized protein</fullName>
    </submittedName>
</protein>
<evidence type="ECO:0000313" key="2">
    <source>
        <dbReference type="EMBL" id="JAD21505.1"/>
    </source>
</evidence>
<reference evidence="2" key="1">
    <citation type="submission" date="2014-09" db="EMBL/GenBank/DDBJ databases">
        <authorList>
            <person name="Magalhaes I.L.F."/>
            <person name="Oliveira U."/>
            <person name="Santos F.R."/>
            <person name="Vidigal T.H.D.A."/>
            <person name="Brescovit A.D."/>
            <person name="Santos A.J."/>
        </authorList>
    </citation>
    <scope>NUCLEOTIDE SEQUENCE</scope>
    <source>
        <tissue evidence="2">Shoot tissue taken approximately 20 cm above the soil surface</tissue>
    </source>
</reference>
<accession>A0A0A8Y8E5</accession>
<feature type="region of interest" description="Disordered" evidence="1">
    <location>
        <begin position="1"/>
        <end position="22"/>
    </location>
</feature>
<name>A0A0A8Y8E5_ARUDO</name>
<dbReference type="AlphaFoldDB" id="A0A0A8Y8E5"/>
<reference evidence="2" key="2">
    <citation type="journal article" date="2015" name="Data Brief">
        <title>Shoot transcriptome of the giant reed, Arundo donax.</title>
        <authorList>
            <person name="Barrero R.A."/>
            <person name="Guerrero F.D."/>
            <person name="Moolhuijzen P."/>
            <person name="Goolsby J.A."/>
            <person name="Tidwell J."/>
            <person name="Bellgard S.E."/>
            <person name="Bellgard M.I."/>
        </authorList>
    </citation>
    <scope>NUCLEOTIDE SEQUENCE</scope>
    <source>
        <tissue evidence="2">Shoot tissue taken approximately 20 cm above the soil surface</tissue>
    </source>
</reference>
<dbReference type="EMBL" id="GBRH01276390">
    <property type="protein sequence ID" value="JAD21505.1"/>
    <property type="molecule type" value="Transcribed_RNA"/>
</dbReference>
<sequence length="101" mass="10982">MMMAGIAGTSKEPTIQPLTKTPSPVEDALTRFFILSLRKYMHETSDSASWKVGPVSAEVAMLHPAIKPKRANLFKIISTDGTSKHPSSTLTHDGDSSTCFF</sequence>